<reference evidence="2 3" key="1">
    <citation type="submission" date="2016-06" db="EMBL/GenBank/DDBJ databases">
        <title>Draft genome of Moraxella atlantae CCUG 66109.</title>
        <authorList>
            <person name="Salva-Serra F."/>
            <person name="Engstrom-Jakobsson H."/>
            <person name="Thorell K."/>
            <person name="Gonzales-Siles L."/>
            <person name="Karlsson R."/>
            <person name="Boulund F."/>
            <person name="Engstrand L."/>
            <person name="Kristiansson E."/>
            <person name="Moore E."/>
        </authorList>
    </citation>
    <scope>NUCLEOTIDE SEQUENCE [LARGE SCALE GENOMIC DNA]</scope>
    <source>
        <strain evidence="2 3">CCUG 66109</strain>
    </source>
</reference>
<evidence type="ECO:0008006" key="4">
    <source>
        <dbReference type="Google" id="ProtNLM"/>
    </source>
</evidence>
<name>A0A1B8QFQ6_9GAMM</name>
<dbReference type="PANTHER" id="PTHR35804:SF1">
    <property type="entry name" value="LYSINE EXPORTER LYSO"/>
    <property type="match status" value="1"/>
</dbReference>
<feature type="transmembrane region" description="Helical" evidence="1">
    <location>
        <begin position="63"/>
        <end position="84"/>
    </location>
</feature>
<feature type="transmembrane region" description="Helical" evidence="1">
    <location>
        <begin position="6"/>
        <end position="23"/>
    </location>
</feature>
<dbReference type="OrthoDB" id="5451742at2"/>
<dbReference type="AlphaFoldDB" id="A0A1B8QFQ6"/>
<gene>
    <name evidence="2" type="ORF">A9308_02915</name>
</gene>
<feature type="transmembrane region" description="Helical" evidence="1">
    <location>
        <begin position="30"/>
        <end position="51"/>
    </location>
</feature>
<dbReference type="RefSeq" id="WP_067234606.1">
    <property type="nucleotide sequence ID" value="NZ_LZMZ01000004.1"/>
</dbReference>
<accession>A0A1B8QFQ6</accession>
<sequence>MLDTLFTLLWVLSPLVIGFWLPIPSRYTPLINRLLSVLVWAILLLIGMSLAQVHDIGAQFGAIARYVIWLAVCCMGSGLIGLMLLDRRYPLTRTHQASQAAPNLVLSGTFMQLACLGVGFGIGRMLPIAQGTLSWGIKLALALLILSVGIGLAHSGLRLREVLLDKRGALVSLVFCISVAMGGVVFALTTPSVSIAQGLALSSGYGWYSLSGILMTDRYGAVWGTVALLNDLLREIGALLLIPLVMPRYPSAAVGLGGATSLDFMLPVIQSSGGSAMIPLALSFGCITNILAPLLMVLFAHFG</sequence>
<feature type="transmembrane region" description="Helical" evidence="1">
    <location>
        <begin position="281"/>
        <end position="302"/>
    </location>
</feature>
<evidence type="ECO:0000313" key="2">
    <source>
        <dbReference type="EMBL" id="OBX80747.1"/>
    </source>
</evidence>
<keyword evidence="1" id="KW-1133">Transmembrane helix</keyword>
<feature type="transmembrane region" description="Helical" evidence="1">
    <location>
        <begin position="104"/>
        <end position="123"/>
    </location>
</feature>
<dbReference type="STRING" id="34059.A9308_02915"/>
<dbReference type="GO" id="GO:0015661">
    <property type="term" value="F:L-lysine efflux transmembrane transporter activity"/>
    <property type="evidence" value="ECO:0007669"/>
    <property type="project" value="InterPro"/>
</dbReference>
<dbReference type="GO" id="GO:0005886">
    <property type="term" value="C:plasma membrane"/>
    <property type="evidence" value="ECO:0007669"/>
    <property type="project" value="TreeGrafter"/>
</dbReference>
<dbReference type="EMBL" id="LZMZ01000004">
    <property type="protein sequence ID" value="OBX80747.1"/>
    <property type="molecule type" value="Genomic_DNA"/>
</dbReference>
<comment type="caution">
    <text evidence="2">The sequence shown here is derived from an EMBL/GenBank/DDBJ whole genome shotgun (WGS) entry which is preliminary data.</text>
</comment>
<dbReference type="PANTHER" id="PTHR35804">
    <property type="entry name" value="LYSINE EXPORTER LYSO"/>
    <property type="match status" value="1"/>
</dbReference>
<dbReference type="InterPro" id="IPR005642">
    <property type="entry name" value="LysO"/>
</dbReference>
<feature type="transmembrane region" description="Helical" evidence="1">
    <location>
        <begin position="135"/>
        <end position="157"/>
    </location>
</feature>
<keyword evidence="1" id="KW-0472">Membrane</keyword>
<organism evidence="2 3">
    <name type="scientific">Faucicola atlantae</name>
    <dbReference type="NCBI Taxonomy" id="34059"/>
    <lineage>
        <taxon>Bacteria</taxon>
        <taxon>Pseudomonadati</taxon>
        <taxon>Pseudomonadota</taxon>
        <taxon>Gammaproteobacteria</taxon>
        <taxon>Moraxellales</taxon>
        <taxon>Moraxellaceae</taxon>
        <taxon>Faucicola</taxon>
    </lineage>
</organism>
<feature type="transmembrane region" description="Helical" evidence="1">
    <location>
        <begin position="169"/>
        <end position="189"/>
    </location>
</feature>
<dbReference type="Pfam" id="PF03956">
    <property type="entry name" value="Lys_export"/>
    <property type="match status" value="1"/>
</dbReference>
<proteinExistence type="predicted"/>
<evidence type="ECO:0000256" key="1">
    <source>
        <dbReference type="SAM" id="Phobius"/>
    </source>
</evidence>
<keyword evidence="1" id="KW-0812">Transmembrane</keyword>
<dbReference type="Proteomes" id="UP000092508">
    <property type="component" value="Unassembled WGS sequence"/>
</dbReference>
<protein>
    <recommendedName>
        <fullName evidence="4">Lysine exporter LysO family protein</fullName>
    </recommendedName>
</protein>
<evidence type="ECO:0000313" key="3">
    <source>
        <dbReference type="Proteomes" id="UP000092508"/>
    </source>
</evidence>